<name>L0G0G5_ECHVK</name>
<feature type="domain" description="DUF4136" evidence="2">
    <location>
        <begin position="28"/>
        <end position="178"/>
    </location>
</feature>
<reference evidence="4" key="1">
    <citation type="submission" date="2012-02" db="EMBL/GenBank/DDBJ databases">
        <title>The complete genome of Echinicola vietnamensis DSM 17526.</title>
        <authorList>
            <person name="Lucas S."/>
            <person name="Copeland A."/>
            <person name="Lapidus A."/>
            <person name="Glavina del Rio T."/>
            <person name="Dalin E."/>
            <person name="Tice H."/>
            <person name="Bruce D."/>
            <person name="Goodwin L."/>
            <person name="Pitluck S."/>
            <person name="Peters L."/>
            <person name="Ovchinnikova G."/>
            <person name="Teshima H."/>
            <person name="Kyrpides N."/>
            <person name="Mavromatis K."/>
            <person name="Ivanova N."/>
            <person name="Brettin T."/>
            <person name="Detter J.C."/>
            <person name="Han C."/>
            <person name="Larimer F."/>
            <person name="Land M."/>
            <person name="Hauser L."/>
            <person name="Markowitz V."/>
            <person name="Cheng J.-F."/>
            <person name="Hugenholtz P."/>
            <person name="Woyke T."/>
            <person name="Wu D."/>
            <person name="Brambilla E."/>
            <person name="Klenk H.-P."/>
            <person name="Eisen J.A."/>
        </authorList>
    </citation>
    <scope>NUCLEOTIDE SEQUENCE [LARGE SCALE GENOMIC DNA]</scope>
    <source>
        <strain evidence="4">DSM 17526 / LMG 23754 / KMM 6221</strain>
    </source>
</reference>
<evidence type="ECO:0000259" key="2">
    <source>
        <dbReference type="Pfam" id="PF13590"/>
    </source>
</evidence>
<evidence type="ECO:0000313" key="3">
    <source>
        <dbReference type="EMBL" id="AGA79679.1"/>
    </source>
</evidence>
<keyword evidence="1" id="KW-0732">Signal</keyword>
<keyword evidence="4" id="KW-1185">Reference proteome</keyword>
<feature type="signal peptide" evidence="1">
    <location>
        <begin position="1"/>
        <end position="23"/>
    </location>
</feature>
<evidence type="ECO:0000313" key="4">
    <source>
        <dbReference type="Proteomes" id="UP000010796"/>
    </source>
</evidence>
<dbReference type="HOGENOM" id="CLU_113282_0_0_10"/>
<evidence type="ECO:0000256" key="1">
    <source>
        <dbReference type="SAM" id="SignalP"/>
    </source>
</evidence>
<organism evidence="3 4">
    <name type="scientific">Echinicola vietnamensis (strain DSM 17526 / LMG 23754 / KMM 6221)</name>
    <dbReference type="NCBI Taxonomy" id="926556"/>
    <lineage>
        <taxon>Bacteria</taxon>
        <taxon>Pseudomonadati</taxon>
        <taxon>Bacteroidota</taxon>
        <taxon>Cytophagia</taxon>
        <taxon>Cytophagales</taxon>
        <taxon>Cyclobacteriaceae</taxon>
        <taxon>Echinicola</taxon>
    </lineage>
</organism>
<protein>
    <recommendedName>
        <fullName evidence="2">DUF4136 domain-containing protein</fullName>
    </recommendedName>
</protein>
<dbReference type="InterPro" id="IPR025411">
    <property type="entry name" value="DUF4136"/>
</dbReference>
<feature type="chain" id="PRO_5003942055" description="DUF4136 domain-containing protein" evidence="1">
    <location>
        <begin position="24"/>
        <end position="181"/>
    </location>
</feature>
<accession>L0G0G5</accession>
<dbReference type="Gene3D" id="3.30.160.670">
    <property type="match status" value="1"/>
</dbReference>
<dbReference type="EMBL" id="CP003346">
    <property type="protein sequence ID" value="AGA79679.1"/>
    <property type="molecule type" value="Genomic_DNA"/>
</dbReference>
<dbReference type="STRING" id="926556.Echvi_3463"/>
<dbReference type="RefSeq" id="WP_015267224.1">
    <property type="nucleotide sequence ID" value="NC_019904.1"/>
</dbReference>
<dbReference type="Proteomes" id="UP000010796">
    <property type="component" value="Chromosome"/>
</dbReference>
<dbReference type="PROSITE" id="PS51257">
    <property type="entry name" value="PROKAR_LIPOPROTEIN"/>
    <property type="match status" value="1"/>
</dbReference>
<dbReference type="KEGG" id="evi:Echvi_3463"/>
<dbReference type="eggNOG" id="ENOG5032S7R">
    <property type="taxonomic scope" value="Bacteria"/>
</dbReference>
<dbReference type="OrthoDB" id="118896at2"/>
<sequence length="181" mass="20584">MNIKTYTYTVLAAILTVTFSCTAGKVIDTNQAAGFSLENYKSFDFYKTDLEIDEMPEYAQRVEWIKEAIKANLSARGLQQDSANPEMLVNIGVFIEEKVQTRETDLRSDPPMYIGQRNYHWEVQEIPVGTYNEGTFTLDFVDKASNEMVWQGVGKSIITKKDEAAKKNIKEAAQKLFTTIE</sequence>
<dbReference type="Pfam" id="PF13590">
    <property type="entry name" value="DUF4136"/>
    <property type="match status" value="1"/>
</dbReference>
<dbReference type="AlphaFoldDB" id="L0G0G5"/>
<proteinExistence type="predicted"/>
<gene>
    <name evidence="3" type="ordered locus">Echvi_3463</name>
</gene>